<reference evidence="1" key="1">
    <citation type="submission" date="2022-10" db="EMBL/GenBank/DDBJ databases">
        <title>Adaptive evolution leads to modifications in subtelomeric GC content in a zoonotic Cryptosporidium species.</title>
        <authorList>
            <person name="Li J."/>
            <person name="Feng Y."/>
            <person name="Xiao L."/>
        </authorList>
    </citation>
    <scope>NUCLEOTIDE SEQUENCE</scope>
    <source>
        <strain evidence="1">25894</strain>
    </source>
</reference>
<accession>A0ABQ8P6M0</accession>
<name>A0ABQ8P6M0_9CRYT</name>
<keyword evidence="2" id="KW-1185">Reference proteome</keyword>
<evidence type="ECO:0000313" key="2">
    <source>
        <dbReference type="Proteomes" id="UP001071777"/>
    </source>
</evidence>
<proteinExistence type="predicted"/>
<gene>
    <name evidence="1" type="ORF">OJ252_1985</name>
</gene>
<dbReference type="Proteomes" id="UP001071777">
    <property type="component" value="Unassembled WGS sequence"/>
</dbReference>
<evidence type="ECO:0000313" key="1">
    <source>
        <dbReference type="EMBL" id="KAJ1610193.1"/>
    </source>
</evidence>
<comment type="caution">
    <text evidence="1">The sequence shown here is derived from an EMBL/GenBank/DDBJ whole genome shotgun (WGS) entry which is preliminary data.</text>
</comment>
<protein>
    <submittedName>
        <fullName evidence="1">Uncharacterized protein</fullName>
    </submittedName>
</protein>
<sequence>MISMFRNLVEWCRLDYDNCLSMLGPSTSGEFSKNDATHNGLLSNQVYLEYEDQLDNYLLKQEAKRLSDSSSAMRIIDEGTEEAKMEKMNMFIEISQAFANEMINGVNIEIVLGDGKAHMLHLSLNKELNALYLRRSGKKLILPLNIVSLVEIPSEKLISEAPELQNVDDCELRKIVAISTVSDDWYIFIMKDPEMRDRFYQQMRLLVASIKISLVGNDKYWGETYNGPLMDSVRIESDNEAVFLFQEEEHEFTSK</sequence>
<dbReference type="EMBL" id="JAPCXB010000071">
    <property type="protein sequence ID" value="KAJ1610193.1"/>
    <property type="molecule type" value="Genomic_DNA"/>
</dbReference>
<organism evidence="1 2">
    <name type="scientific">Cryptosporidium canis</name>
    <dbReference type="NCBI Taxonomy" id="195482"/>
    <lineage>
        <taxon>Eukaryota</taxon>
        <taxon>Sar</taxon>
        <taxon>Alveolata</taxon>
        <taxon>Apicomplexa</taxon>
        <taxon>Conoidasida</taxon>
        <taxon>Coccidia</taxon>
        <taxon>Eucoccidiorida</taxon>
        <taxon>Eimeriorina</taxon>
        <taxon>Cryptosporidiidae</taxon>
        <taxon>Cryptosporidium</taxon>
    </lineage>
</organism>